<dbReference type="GO" id="GO:0016787">
    <property type="term" value="F:hydrolase activity"/>
    <property type="evidence" value="ECO:0007669"/>
    <property type="project" value="UniProtKB-KW"/>
</dbReference>
<dbReference type="RefSeq" id="XP_056583003.1">
    <property type="nucleotide sequence ID" value="XM_056718868.1"/>
</dbReference>
<dbReference type="OrthoDB" id="2152029at2759"/>
<keyword evidence="1" id="KW-0378">Hydrolase</keyword>
<dbReference type="GO" id="GO:0072330">
    <property type="term" value="P:monocarboxylic acid biosynthetic process"/>
    <property type="evidence" value="ECO:0007669"/>
    <property type="project" value="UniProtKB-ARBA"/>
</dbReference>
<evidence type="ECO:0000259" key="2">
    <source>
        <dbReference type="Pfam" id="PF07859"/>
    </source>
</evidence>
<dbReference type="Pfam" id="PF07859">
    <property type="entry name" value="Abhydrolase_3"/>
    <property type="match status" value="1"/>
</dbReference>
<comment type="caution">
    <text evidence="3">The sequence shown here is derived from an EMBL/GenBank/DDBJ whole genome shotgun (WGS) entry which is preliminary data.</text>
</comment>
<dbReference type="Gene3D" id="3.40.50.1820">
    <property type="entry name" value="alpha/beta hydrolase"/>
    <property type="match status" value="1"/>
</dbReference>
<dbReference type="GO" id="GO:0017000">
    <property type="term" value="P:antibiotic biosynthetic process"/>
    <property type="evidence" value="ECO:0007669"/>
    <property type="project" value="UniProtKB-ARBA"/>
</dbReference>
<gene>
    <name evidence="3" type="ORF">N7517_001138</name>
</gene>
<proteinExistence type="predicted"/>
<reference evidence="3" key="2">
    <citation type="journal article" date="2023" name="IMA Fungus">
        <title>Comparative genomic study of the Penicillium genus elucidates a diverse pangenome and 15 lateral gene transfer events.</title>
        <authorList>
            <person name="Petersen C."/>
            <person name="Sorensen T."/>
            <person name="Nielsen M.R."/>
            <person name="Sondergaard T.E."/>
            <person name="Sorensen J.L."/>
            <person name="Fitzpatrick D.A."/>
            <person name="Frisvad J.C."/>
            <person name="Nielsen K.L."/>
        </authorList>
    </citation>
    <scope>NUCLEOTIDE SEQUENCE</scope>
    <source>
        <strain evidence="3">IBT 3081</strain>
    </source>
</reference>
<feature type="domain" description="Alpha/beta hydrolase fold-3" evidence="2">
    <location>
        <begin position="172"/>
        <end position="351"/>
    </location>
</feature>
<evidence type="ECO:0000256" key="1">
    <source>
        <dbReference type="ARBA" id="ARBA00022801"/>
    </source>
</evidence>
<protein>
    <submittedName>
        <fullName evidence="3">Catalytic protein</fullName>
    </submittedName>
</protein>
<sequence length="384" mass="42144">MTRQISTSLRLRFLFTLVFGVLPRAAFRVPGAIIRAWLSNLPLGPAIWNAFAGSMMVTIPPAQLQAILPSTFDTYNAWTLAHGDNPRVDVLSADNSTRLLWIGTKKANKVVLFFHGGGYVMPLSDGHLDWMGHVRNEAADYGIELSVCILEYGSWHDIDGNDTAYTDGAGLVPANPYPRQMVQGIFALKHLIASGCRPSDIVFGGDSAGGHLSLSILAHLHRHRPSELAAESVIDQDEPVKGCFLVSPLSSFNFCTPSYKRWFSADILSQNVVKKWGMHLVGYSPWQQEISAGNGWAMALDVPESWWEGFEAVQGILVTGGYEEVFSNHVQQLGEMLKRNSKGKVTLHMANEAHDGPLMDFAAARPPSGTTKTITDFVISCFKD</sequence>
<dbReference type="SUPFAM" id="SSF53474">
    <property type="entry name" value="alpha/beta-Hydrolases"/>
    <property type="match status" value="1"/>
</dbReference>
<reference evidence="3" key="1">
    <citation type="submission" date="2022-12" db="EMBL/GenBank/DDBJ databases">
        <authorList>
            <person name="Petersen C."/>
        </authorList>
    </citation>
    <scope>NUCLEOTIDE SEQUENCE</scope>
    <source>
        <strain evidence="3">IBT 3081</strain>
    </source>
</reference>
<dbReference type="PANTHER" id="PTHR48081">
    <property type="entry name" value="AB HYDROLASE SUPERFAMILY PROTEIN C4A8.06C"/>
    <property type="match status" value="1"/>
</dbReference>
<dbReference type="PANTHER" id="PTHR48081:SF31">
    <property type="entry name" value="STERYL ACETYL HYDROLASE MUG81-RELATED"/>
    <property type="match status" value="1"/>
</dbReference>
<organism evidence="3 4">
    <name type="scientific">Penicillium concentricum</name>
    <dbReference type="NCBI Taxonomy" id="293559"/>
    <lineage>
        <taxon>Eukaryota</taxon>
        <taxon>Fungi</taxon>
        <taxon>Dikarya</taxon>
        <taxon>Ascomycota</taxon>
        <taxon>Pezizomycotina</taxon>
        <taxon>Eurotiomycetes</taxon>
        <taxon>Eurotiomycetidae</taxon>
        <taxon>Eurotiales</taxon>
        <taxon>Aspergillaceae</taxon>
        <taxon>Penicillium</taxon>
    </lineage>
</organism>
<evidence type="ECO:0000313" key="4">
    <source>
        <dbReference type="Proteomes" id="UP001147752"/>
    </source>
</evidence>
<dbReference type="InterPro" id="IPR050300">
    <property type="entry name" value="GDXG_lipolytic_enzyme"/>
</dbReference>
<accession>A0A9W9SRB5</accession>
<dbReference type="Proteomes" id="UP001147752">
    <property type="component" value="Unassembled WGS sequence"/>
</dbReference>
<dbReference type="AlphaFoldDB" id="A0A9W9SRB5"/>
<evidence type="ECO:0000313" key="3">
    <source>
        <dbReference type="EMBL" id="KAJ5383227.1"/>
    </source>
</evidence>
<dbReference type="InterPro" id="IPR013094">
    <property type="entry name" value="AB_hydrolase_3"/>
</dbReference>
<keyword evidence="4" id="KW-1185">Reference proteome</keyword>
<dbReference type="GeneID" id="81458051"/>
<dbReference type="InterPro" id="IPR029058">
    <property type="entry name" value="AB_hydrolase_fold"/>
</dbReference>
<name>A0A9W9SRB5_9EURO</name>
<dbReference type="EMBL" id="JAPZBT010000001">
    <property type="protein sequence ID" value="KAJ5383227.1"/>
    <property type="molecule type" value="Genomic_DNA"/>
</dbReference>